<organism evidence="1 2">
    <name type="scientific">Alkalihalobacterium chitinilyticum</name>
    <dbReference type="NCBI Taxonomy" id="2980103"/>
    <lineage>
        <taxon>Bacteria</taxon>
        <taxon>Bacillati</taxon>
        <taxon>Bacillota</taxon>
        <taxon>Bacilli</taxon>
        <taxon>Bacillales</taxon>
        <taxon>Bacillaceae</taxon>
        <taxon>Alkalihalobacterium</taxon>
    </lineage>
</organism>
<proteinExistence type="predicted"/>
<dbReference type="Pfam" id="PF13780">
    <property type="entry name" value="DUF4176"/>
    <property type="match status" value="1"/>
</dbReference>
<keyword evidence="2" id="KW-1185">Reference proteome</keyword>
<evidence type="ECO:0000313" key="2">
    <source>
        <dbReference type="Proteomes" id="UP001148125"/>
    </source>
</evidence>
<dbReference type="EMBL" id="JAOTPO010000046">
    <property type="protein sequence ID" value="MDE5416364.1"/>
    <property type="molecule type" value="Genomic_DNA"/>
</dbReference>
<accession>A0ABT5VLS4</accession>
<gene>
    <name evidence="1" type="ORF">N7Z68_24265</name>
</gene>
<evidence type="ECO:0000313" key="1">
    <source>
        <dbReference type="EMBL" id="MDE5416364.1"/>
    </source>
</evidence>
<dbReference type="RefSeq" id="WP_275120956.1">
    <property type="nucleotide sequence ID" value="NZ_JAOTPO010000046.1"/>
</dbReference>
<protein>
    <submittedName>
        <fullName evidence="1">DUF4176 domain-containing protein</fullName>
    </submittedName>
</protein>
<comment type="caution">
    <text evidence="1">The sequence shown here is derived from an EMBL/GenBank/DDBJ whole genome shotgun (WGS) entry which is preliminary data.</text>
</comment>
<name>A0ABT5VLS4_9BACI</name>
<reference evidence="1" key="1">
    <citation type="submission" date="2024-05" db="EMBL/GenBank/DDBJ databases">
        <title>Alkalihalobacillus sp. strain MEB203 novel alkaliphilic bacterium from Lonar Lake, India.</title>
        <authorList>
            <person name="Joshi A."/>
            <person name="Thite S."/>
            <person name="Mengade P."/>
        </authorList>
    </citation>
    <scope>NUCLEOTIDE SEQUENCE</scope>
    <source>
        <strain evidence="1">MEB 203</strain>
    </source>
</reference>
<dbReference type="Proteomes" id="UP001148125">
    <property type="component" value="Unassembled WGS sequence"/>
</dbReference>
<sequence length="53" mass="5917">MELLPIGSVVQLKNGDVKLMVLNRAPLYNQNGEIGYFDYSACIYPAGKVEERV</sequence>
<dbReference type="InterPro" id="IPR025233">
    <property type="entry name" value="DUF4176"/>
</dbReference>
<feature type="non-terminal residue" evidence="1">
    <location>
        <position position="53"/>
    </location>
</feature>